<feature type="transmembrane region" description="Helical" evidence="1">
    <location>
        <begin position="7"/>
        <end position="27"/>
    </location>
</feature>
<feature type="transmembrane region" description="Helical" evidence="1">
    <location>
        <begin position="47"/>
        <end position="69"/>
    </location>
</feature>
<protein>
    <submittedName>
        <fullName evidence="2">Uncharacterized protein</fullName>
    </submittedName>
</protein>
<keyword evidence="1" id="KW-1133">Transmembrane helix</keyword>
<evidence type="ECO:0000256" key="1">
    <source>
        <dbReference type="SAM" id="Phobius"/>
    </source>
</evidence>
<evidence type="ECO:0000313" key="2">
    <source>
        <dbReference type="EMBL" id="KRK48538.1"/>
    </source>
</evidence>
<sequence length="74" mass="8706">MLHNQYVRSVFELTAFVMALMIPVILIKAGVDLFNQGLLSPGHYLRMMLTTVGHTFVFFTLIETIEFFWHHRQH</sequence>
<keyword evidence="3" id="KW-1185">Reference proteome</keyword>
<proteinExistence type="predicted"/>
<accession>A0A0R1HYL4</accession>
<organism evidence="2 3">
    <name type="scientific">Secundilactobacillus kimchicus JCM 15530</name>
    <dbReference type="NCBI Taxonomy" id="1302272"/>
    <lineage>
        <taxon>Bacteria</taxon>
        <taxon>Bacillati</taxon>
        <taxon>Bacillota</taxon>
        <taxon>Bacilli</taxon>
        <taxon>Lactobacillales</taxon>
        <taxon>Lactobacillaceae</taxon>
        <taxon>Secundilactobacillus</taxon>
    </lineage>
</organism>
<evidence type="ECO:0000313" key="3">
    <source>
        <dbReference type="Proteomes" id="UP000050911"/>
    </source>
</evidence>
<gene>
    <name evidence="2" type="ORF">FC96_GL001649</name>
</gene>
<dbReference type="STRING" id="1302272.FC96_GL001649"/>
<dbReference type="EMBL" id="AZCX01000003">
    <property type="protein sequence ID" value="KRK48538.1"/>
    <property type="molecule type" value="Genomic_DNA"/>
</dbReference>
<keyword evidence="1" id="KW-0812">Transmembrane</keyword>
<reference evidence="2 3" key="1">
    <citation type="journal article" date="2015" name="Genome Announc.">
        <title>Expanding the biotechnology potential of lactobacilli through comparative genomics of 213 strains and associated genera.</title>
        <authorList>
            <person name="Sun Z."/>
            <person name="Harris H.M."/>
            <person name="McCann A."/>
            <person name="Guo C."/>
            <person name="Argimon S."/>
            <person name="Zhang W."/>
            <person name="Yang X."/>
            <person name="Jeffery I.B."/>
            <person name="Cooney J.C."/>
            <person name="Kagawa T.F."/>
            <person name="Liu W."/>
            <person name="Song Y."/>
            <person name="Salvetti E."/>
            <person name="Wrobel A."/>
            <person name="Rasinkangas P."/>
            <person name="Parkhill J."/>
            <person name="Rea M.C."/>
            <person name="O'Sullivan O."/>
            <person name="Ritari J."/>
            <person name="Douillard F.P."/>
            <person name="Paul Ross R."/>
            <person name="Yang R."/>
            <person name="Briner A.E."/>
            <person name="Felis G.E."/>
            <person name="de Vos W.M."/>
            <person name="Barrangou R."/>
            <person name="Klaenhammer T.R."/>
            <person name="Caufield P.W."/>
            <person name="Cui Y."/>
            <person name="Zhang H."/>
            <person name="O'Toole P.W."/>
        </authorList>
    </citation>
    <scope>NUCLEOTIDE SEQUENCE [LARGE SCALE GENOMIC DNA]</scope>
    <source>
        <strain evidence="2 3">JCM 15530</strain>
    </source>
</reference>
<dbReference type="Proteomes" id="UP000050911">
    <property type="component" value="Unassembled WGS sequence"/>
</dbReference>
<keyword evidence="1" id="KW-0472">Membrane</keyword>
<comment type="caution">
    <text evidence="2">The sequence shown here is derived from an EMBL/GenBank/DDBJ whole genome shotgun (WGS) entry which is preliminary data.</text>
</comment>
<dbReference type="AlphaFoldDB" id="A0A0R1HYL4"/>
<name>A0A0R1HYL4_9LACO</name>
<dbReference type="PATRIC" id="fig|1302272.5.peg.1666"/>
<dbReference type="RefSeq" id="WP_056942338.1">
    <property type="nucleotide sequence ID" value="NZ_AZCX01000003.1"/>
</dbReference>